<comment type="cofactor">
    <cofactor evidence="1">
        <name>L-ascorbate</name>
        <dbReference type="ChEBI" id="CHEBI:38290"/>
    </cofactor>
</comment>
<evidence type="ECO:0000256" key="6">
    <source>
        <dbReference type="ARBA" id="ARBA00023004"/>
    </source>
</evidence>
<comment type="catalytic activity">
    <reaction evidence="7">
        <text>L-prolyl-[collagen] + 2-oxoglutarate + O2 = trans-4-hydroxy-L-prolyl-[collagen] + succinate + CO2</text>
        <dbReference type="Rhea" id="RHEA:18945"/>
        <dbReference type="Rhea" id="RHEA-COMP:11676"/>
        <dbReference type="Rhea" id="RHEA-COMP:11680"/>
        <dbReference type="ChEBI" id="CHEBI:15379"/>
        <dbReference type="ChEBI" id="CHEBI:16526"/>
        <dbReference type="ChEBI" id="CHEBI:16810"/>
        <dbReference type="ChEBI" id="CHEBI:30031"/>
        <dbReference type="ChEBI" id="CHEBI:50342"/>
        <dbReference type="ChEBI" id="CHEBI:61965"/>
        <dbReference type="EC" id="1.14.11.2"/>
    </reaction>
</comment>
<dbReference type="Pfam" id="PF13640">
    <property type="entry name" value="2OG-FeII_Oxy_3"/>
    <property type="match status" value="1"/>
</dbReference>
<dbReference type="InterPro" id="IPR044862">
    <property type="entry name" value="Pro_4_hyd_alph_FE2OG_OXY"/>
</dbReference>
<dbReference type="PROSITE" id="PS51471">
    <property type="entry name" value="FE2OG_OXY"/>
    <property type="match status" value="1"/>
</dbReference>
<dbReference type="PANTHER" id="PTHR10869:SF238">
    <property type="entry name" value="PROLYL 4-HYDROXYLASE 6-RELATED"/>
    <property type="match status" value="1"/>
</dbReference>
<dbReference type="GO" id="GO:0005789">
    <property type="term" value="C:endoplasmic reticulum membrane"/>
    <property type="evidence" value="ECO:0007669"/>
    <property type="project" value="UniProtKB-SubCell"/>
</dbReference>
<dbReference type="Gene3D" id="2.60.120.620">
    <property type="entry name" value="q2cbj1_9rhob like domain"/>
    <property type="match status" value="1"/>
</dbReference>
<dbReference type="InterPro" id="IPR045054">
    <property type="entry name" value="P4HA-like"/>
</dbReference>
<evidence type="ECO:0000256" key="7">
    <source>
        <dbReference type="ARBA" id="ARBA00049169"/>
    </source>
</evidence>
<keyword evidence="4" id="KW-0223">Dioxygenase</keyword>
<comment type="subcellular location">
    <subcellularLocation>
        <location evidence="2">Endoplasmic reticulum membrane</location>
        <topology evidence="2">Single-pass type II membrane protein</topology>
    </subcellularLocation>
</comment>
<dbReference type="PANTHER" id="PTHR10869">
    <property type="entry name" value="PROLYL 4-HYDROXYLASE ALPHA SUBUNIT"/>
    <property type="match status" value="1"/>
</dbReference>
<dbReference type="OrthoDB" id="420380at2759"/>
<keyword evidence="6" id="KW-0408">Iron</keyword>
<gene>
    <name evidence="9" type="ORF">TSOC_014370</name>
</gene>
<keyword evidence="10" id="KW-1185">Reference proteome</keyword>
<dbReference type="GO" id="GO:0004656">
    <property type="term" value="F:procollagen-proline 4-dioxygenase activity"/>
    <property type="evidence" value="ECO:0007669"/>
    <property type="project" value="UniProtKB-EC"/>
</dbReference>
<dbReference type="SMART" id="SM00702">
    <property type="entry name" value="P4Hc"/>
    <property type="match status" value="1"/>
</dbReference>
<dbReference type="InterPro" id="IPR005123">
    <property type="entry name" value="Oxoglu/Fe-dep_dioxygenase_dom"/>
</dbReference>
<protein>
    <submittedName>
        <fullName evidence="9">Prolyl 4-hydroxylase subunit alpha-1</fullName>
    </submittedName>
</protein>
<dbReference type="GO" id="GO:0031418">
    <property type="term" value="F:L-ascorbic acid binding"/>
    <property type="evidence" value="ECO:0007669"/>
    <property type="project" value="InterPro"/>
</dbReference>
<evidence type="ECO:0000259" key="8">
    <source>
        <dbReference type="PROSITE" id="PS51471"/>
    </source>
</evidence>
<keyword evidence="5" id="KW-0560">Oxidoreductase</keyword>
<dbReference type="GO" id="GO:0005506">
    <property type="term" value="F:iron ion binding"/>
    <property type="evidence" value="ECO:0007669"/>
    <property type="project" value="InterPro"/>
</dbReference>
<evidence type="ECO:0000256" key="1">
    <source>
        <dbReference type="ARBA" id="ARBA00001961"/>
    </source>
</evidence>
<dbReference type="EMBL" id="PGGS01002059">
    <property type="protein sequence ID" value="PNG99841.1"/>
    <property type="molecule type" value="Genomic_DNA"/>
</dbReference>
<evidence type="ECO:0000313" key="10">
    <source>
        <dbReference type="Proteomes" id="UP000236333"/>
    </source>
</evidence>
<accession>A0A2J7ZHU4</accession>
<name>A0A2J7ZHU4_9CHLO</name>
<evidence type="ECO:0000313" key="9">
    <source>
        <dbReference type="EMBL" id="PNG99841.1"/>
    </source>
</evidence>
<feature type="domain" description="Fe2OG dioxygenase" evidence="8">
    <location>
        <begin position="88"/>
        <end position="218"/>
    </location>
</feature>
<proteinExistence type="predicted"/>
<keyword evidence="3" id="KW-0479">Metal-binding</keyword>
<reference evidence="9 10" key="1">
    <citation type="journal article" date="2017" name="Mol. Biol. Evol.">
        <title>The 4-celled Tetrabaena socialis nuclear genome reveals the essential components for genetic control of cell number at the origin of multicellularity in the volvocine lineage.</title>
        <authorList>
            <person name="Featherston J."/>
            <person name="Arakaki Y."/>
            <person name="Hanschen E.R."/>
            <person name="Ferris P.J."/>
            <person name="Michod R.E."/>
            <person name="Olson B.J.S.C."/>
            <person name="Nozaki H."/>
            <person name="Durand P.M."/>
        </authorList>
    </citation>
    <scope>NUCLEOTIDE SEQUENCE [LARGE SCALE GENOMIC DNA]</scope>
    <source>
        <strain evidence="9 10">NIES-571</strain>
    </source>
</reference>
<organism evidence="9 10">
    <name type="scientific">Tetrabaena socialis</name>
    <dbReference type="NCBI Taxonomy" id="47790"/>
    <lineage>
        <taxon>Eukaryota</taxon>
        <taxon>Viridiplantae</taxon>
        <taxon>Chlorophyta</taxon>
        <taxon>core chlorophytes</taxon>
        <taxon>Chlorophyceae</taxon>
        <taxon>CS clade</taxon>
        <taxon>Chlamydomonadales</taxon>
        <taxon>Tetrabaenaceae</taxon>
        <taxon>Tetrabaena</taxon>
    </lineage>
</organism>
<dbReference type="AlphaFoldDB" id="A0A2J7ZHU4"/>
<evidence type="ECO:0000256" key="4">
    <source>
        <dbReference type="ARBA" id="ARBA00022964"/>
    </source>
</evidence>
<dbReference type="InterPro" id="IPR006620">
    <property type="entry name" value="Pro_4_hyd_alph"/>
</dbReference>
<evidence type="ECO:0000256" key="3">
    <source>
        <dbReference type="ARBA" id="ARBA00022723"/>
    </source>
</evidence>
<evidence type="ECO:0000256" key="2">
    <source>
        <dbReference type="ARBA" id="ARBA00004648"/>
    </source>
</evidence>
<evidence type="ECO:0000256" key="5">
    <source>
        <dbReference type="ARBA" id="ARBA00023002"/>
    </source>
</evidence>
<sequence>MHLRRLGRPEGVSRYPACFNASTAGPCGCRGPGALPPPHAHTVTLLACAPRSLLVSYPGTSNGGSLRLPRLKRRHAAGTRRAPHARVPRAAPQVLRYVNGQKYDAHWDWFDEKEINGSSSGNRMATVLMYLSDVDPAAGGETALPLAMPLDDAAQSVEGRGFSTCAARMGISVRPKKGDVLLFWDMDPGGSIPDRHALHASCPTFAGTKWTATKWIHNNKYG</sequence>
<comment type="caution">
    <text evidence="9">The sequence shown here is derived from an EMBL/GenBank/DDBJ whole genome shotgun (WGS) entry which is preliminary data.</text>
</comment>
<dbReference type="Proteomes" id="UP000236333">
    <property type="component" value="Unassembled WGS sequence"/>
</dbReference>